<accession>A0A8S5T055</accession>
<organism evidence="1">
    <name type="scientific">Myoviridae sp. ctWb16</name>
    <dbReference type="NCBI Taxonomy" id="2827690"/>
    <lineage>
        <taxon>Viruses</taxon>
        <taxon>Duplodnaviria</taxon>
        <taxon>Heunggongvirae</taxon>
        <taxon>Uroviricota</taxon>
        <taxon>Caudoviricetes</taxon>
    </lineage>
</organism>
<proteinExistence type="predicted"/>
<name>A0A8S5T055_9CAUD</name>
<evidence type="ECO:0000313" key="1">
    <source>
        <dbReference type="EMBL" id="DAF56717.1"/>
    </source>
</evidence>
<sequence length="194" mass="23157">MKHLKTKISFFDIDETIFHTHALINVVKNEQIIKKLTNKEFNTYKLQDGESFDFSEFRDSSVFYNTSEPINNVIKLVKRYIDNIKGNDRVIFLTAREDFKDKNKFLETFRKYGINIDHPNVYVERSGNLKFIEKVHQRKNFIVRKYLKTKLYTDVKMYDDSHNNLSNFMMLQKSFPKCNFNAIQVIGNGKLKKF</sequence>
<dbReference type="EMBL" id="BK032721">
    <property type="protein sequence ID" value="DAF56717.1"/>
    <property type="molecule type" value="Genomic_DNA"/>
</dbReference>
<protein>
    <submittedName>
        <fullName evidence="1">Acid phosphatase</fullName>
    </submittedName>
</protein>
<dbReference type="InterPro" id="IPR036412">
    <property type="entry name" value="HAD-like_sf"/>
</dbReference>
<dbReference type="Gene3D" id="3.40.50.1000">
    <property type="entry name" value="HAD superfamily/HAD-like"/>
    <property type="match status" value="1"/>
</dbReference>
<dbReference type="SUPFAM" id="SSF56784">
    <property type="entry name" value="HAD-like"/>
    <property type="match status" value="1"/>
</dbReference>
<reference evidence="1" key="1">
    <citation type="journal article" date="2021" name="Proc. Natl. Acad. Sci. U.S.A.">
        <title>A Catalog of Tens of Thousands of Viruses from Human Metagenomes Reveals Hidden Associations with Chronic Diseases.</title>
        <authorList>
            <person name="Tisza M.J."/>
            <person name="Buck C.B."/>
        </authorList>
    </citation>
    <scope>NUCLEOTIDE SEQUENCE</scope>
    <source>
        <strain evidence="1">CtWb16</strain>
    </source>
</reference>
<dbReference type="InterPro" id="IPR023214">
    <property type="entry name" value="HAD_sf"/>
</dbReference>